<dbReference type="AlphaFoldDB" id="A0A150S002"/>
<organism evidence="1 2">
    <name type="scientific">Sorangium cellulosum</name>
    <name type="common">Polyangium cellulosum</name>
    <dbReference type="NCBI Taxonomy" id="56"/>
    <lineage>
        <taxon>Bacteria</taxon>
        <taxon>Pseudomonadati</taxon>
        <taxon>Myxococcota</taxon>
        <taxon>Polyangia</taxon>
        <taxon>Polyangiales</taxon>
        <taxon>Polyangiaceae</taxon>
        <taxon>Sorangium</taxon>
    </lineage>
</organism>
<gene>
    <name evidence="1" type="ORF">BE17_15600</name>
</gene>
<dbReference type="InterPro" id="IPR021927">
    <property type="entry name" value="DUF3540"/>
</dbReference>
<evidence type="ECO:0008006" key="3">
    <source>
        <dbReference type="Google" id="ProtNLM"/>
    </source>
</evidence>
<dbReference type="Pfam" id="PF12059">
    <property type="entry name" value="DUF3540"/>
    <property type="match status" value="1"/>
</dbReference>
<proteinExistence type="predicted"/>
<dbReference type="EMBL" id="JEMB01001614">
    <property type="protein sequence ID" value="KYF85822.1"/>
    <property type="molecule type" value="Genomic_DNA"/>
</dbReference>
<accession>A0A150S002</accession>
<comment type="caution">
    <text evidence="1">The sequence shown here is derived from an EMBL/GenBank/DDBJ whole genome shotgun (WGS) entry which is preliminary data.</text>
</comment>
<reference evidence="1 2" key="1">
    <citation type="submission" date="2014-02" db="EMBL/GenBank/DDBJ databases">
        <title>The small core and large imbalanced accessory genome model reveals a collaborative survival strategy of Sorangium cellulosum strains in nature.</title>
        <authorList>
            <person name="Han K."/>
            <person name="Peng R."/>
            <person name="Blom J."/>
            <person name="Li Y.-Z."/>
        </authorList>
    </citation>
    <scope>NUCLEOTIDE SEQUENCE [LARGE SCALE GENOMIC DNA]</scope>
    <source>
        <strain evidence="1 2">So0011-07</strain>
    </source>
</reference>
<evidence type="ECO:0000313" key="1">
    <source>
        <dbReference type="EMBL" id="KYF85822.1"/>
    </source>
</evidence>
<dbReference type="Proteomes" id="UP000075635">
    <property type="component" value="Unassembled WGS sequence"/>
</dbReference>
<protein>
    <recommendedName>
        <fullName evidence="3">DUF3540 domain-containing protein</fullName>
    </recommendedName>
</protein>
<evidence type="ECO:0000313" key="2">
    <source>
        <dbReference type="Proteomes" id="UP000075635"/>
    </source>
</evidence>
<sequence>MQSTASREPLTVAHDDSAQDDLLAAVDLPSLEPSSSPRRAPSLETGVVRGTASGLLVELGGGPVLARRAKSCLVAPDAGDRVLCATDGDQVFVLAVLEGEAGATTRIVAEGDLKVQATGRLGLGAGDQIEIAAAREVGVFAGKLQVRAQAAAAAIEELGIVGRSLDAHFQKAVVVAERIETRADRLVQRAKQAFRFIEALEQVRAGVFDLRAEGLAAVRGENTIVAARTLAKLDGEQVKIG</sequence>
<name>A0A150S002_SORCE</name>